<dbReference type="Proteomes" id="UP000265566">
    <property type="component" value="Chromosome 1"/>
</dbReference>
<organism evidence="2 3">
    <name type="scientific">Medicago truncatula</name>
    <name type="common">Barrel medic</name>
    <name type="synonym">Medicago tribuloides</name>
    <dbReference type="NCBI Taxonomy" id="3880"/>
    <lineage>
        <taxon>Eukaryota</taxon>
        <taxon>Viridiplantae</taxon>
        <taxon>Streptophyta</taxon>
        <taxon>Embryophyta</taxon>
        <taxon>Tracheophyta</taxon>
        <taxon>Spermatophyta</taxon>
        <taxon>Magnoliopsida</taxon>
        <taxon>eudicotyledons</taxon>
        <taxon>Gunneridae</taxon>
        <taxon>Pentapetalae</taxon>
        <taxon>rosids</taxon>
        <taxon>fabids</taxon>
        <taxon>Fabales</taxon>
        <taxon>Fabaceae</taxon>
        <taxon>Papilionoideae</taxon>
        <taxon>50 kb inversion clade</taxon>
        <taxon>NPAAA clade</taxon>
        <taxon>Hologalegina</taxon>
        <taxon>IRL clade</taxon>
        <taxon>Trifolieae</taxon>
        <taxon>Medicago</taxon>
    </lineage>
</organism>
<evidence type="ECO:0008006" key="4">
    <source>
        <dbReference type="Google" id="ProtNLM"/>
    </source>
</evidence>
<name>A0A396JK07_MEDTR</name>
<gene>
    <name evidence="2" type="ORF">MtrunA17_Chr1g0167371</name>
</gene>
<reference evidence="3" key="1">
    <citation type="journal article" date="2018" name="Nat. Plants">
        <title>Whole-genome landscape of Medicago truncatula symbiotic genes.</title>
        <authorList>
            <person name="Pecrix Y."/>
            <person name="Staton S.E."/>
            <person name="Sallet E."/>
            <person name="Lelandais-Briere C."/>
            <person name="Moreau S."/>
            <person name="Carrere S."/>
            <person name="Blein T."/>
            <person name="Jardinaud M.F."/>
            <person name="Latrasse D."/>
            <person name="Zouine M."/>
            <person name="Zahm M."/>
            <person name="Kreplak J."/>
            <person name="Mayjonade B."/>
            <person name="Satge C."/>
            <person name="Perez M."/>
            <person name="Cauet S."/>
            <person name="Marande W."/>
            <person name="Chantry-Darmon C."/>
            <person name="Lopez-Roques C."/>
            <person name="Bouchez O."/>
            <person name="Berard A."/>
            <person name="Debelle F."/>
            <person name="Munos S."/>
            <person name="Bendahmane A."/>
            <person name="Berges H."/>
            <person name="Niebel A."/>
            <person name="Buitink J."/>
            <person name="Frugier F."/>
            <person name="Benhamed M."/>
            <person name="Crespi M."/>
            <person name="Gouzy J."/>
            <person name="Gamas P."/>
        </authorList>
    </citation>
    <scope>NUCLEOTIDE SEQUENCE [LARGE SCALE GENOMIC DNA]</scope>
    <source>
        <strain evidence="3">cv. Jemalong A17</strain>
    </source>
</reference>
<proteinExistence type="predicted"/>
<evidence type="ECO:0000256" key="1">
    <source>
        <dbReference type="SAM" id="Phobius"/>
    </source>
</evidence>
<evidence type="ECO:0000313" key="2">
    <source>
        <dbReference type="EMBL" id="RHN78569.1"/>
    </source>
</evidence>
<protein>
    <recommendedName>
        <fullName evidence="4">Transmembrane protein</fullName>
    </recommendedName>
</protein>
<keyword evidence="1" id="KW-0812">Transmembrane</keyword>
<sequence length="42" mass="5042">MDHNRKRHIVFEEGQLLLSVIAEEFYIICCLNIYQFIVLDKS</sequence>
<feature type="transmembrane region" description="Helical" evidence="1">
    <location>
        <begin position="16"/>
        <end position="37"/>
    </location>
</feature>
<accession>A0A396JK07</accession>
<comment type="caution">
    <text evidence="2">The sequence shown here is derived from an EMBL/GenBank/DDBJ whole genome shotgun (WGS) entry which is preliminary data.</text>
</comment>
<keyword evidence="1" id="KW-1133">Transmembrane helix</keyword>
<dbReference type="Gramene" id="rna2187">
    <property type="protein sequence ID" value="RHN78569.1"/>
    <property type="gene ID" value="gene2187"/>
</dbReference>
<dbReference type="EMBL" id="PSQE01000001">
    <property type="protein sequence ID" value="RHN78569.1"/>
    <property type="molecule type" value="Genomic_DNA"/>
</dbReference>
<evidence type="ECO:0000313" key="3">
    <source>
        <dbReference type="Proteomes" id="UP000265566"/>
    </source>
</evidence>
<keyword evidence="1" id="KW-0472">Membrane</keyword>
<dbReference type="AlphaFoldDB" id="A0A396JK07"/>